<dbReference type="InterPro" id="IPR035655">
    <property type="entry name" value="U5-116kDa_C"/>
</dbReference>
<dbReference type="InterPro" id="IPR005225">
    <property type="entry name" value="Small_GTP-bd"/>
</dbReference>
<dbReference type="InterPro" id="IPR044121">
    <property type="entry name" value="Snu114_GTP-bd"/>
</dbReference>
<dbReference type="CDD" id="cd04090">
    <property type="entry name" value="EF2_II_snRNP"/>
    <property type="match status" value="1"/>
</dbReference>
<evidence type="ECO:0000313" key="14">
    <source>
        <dbReference type="Proteomes" id="UP001498421"/>
    </source>
</evidence>
<dbReference type="Gene3D" id="3.40.50.300">
    <property type="entry name" value="P-loop containing nucleotide triphosphate hydrolases"/>
    <property type="match status" value="1"/>
</dbReference>
<dbReference type="NCBIfam" id="TIGR00231">
    <property type="entry name" value="small_GTP"/>
    <property type="match status" value="1"/>
</dbReference>
<sequence>MDDLYDEFGNFIGDEAGSEEASEVGVDAGDYVYDDEPDEAPGATGQELMELDDAPTNAIILHEDKQYYPTAEQVYGADVDTRVEEEDAQPLTQPIIAPIEQKKFNIEEADLPPVFFDREFMTDLMNFPDQTRNIALAGHLHHGKTAFVDMLVLETHDISDRLDRRVGKKRDEQLRYTDVHLLERERGLSIKSAPMSLVLPSTKGKSHLVNLIDTPGHVNFVDEVATAFRLVDGVCLVVDVVEGVQVNTEQIIKHAVLEDIPLTLIINKMDRLILELKLPPKDAYFKLKHVVEEVNTVITNISPATAASKRISPEKGNVLFACTDMGWCFTLASFAKMYTDTFGDINTDEFAKRLWGDIYYNPKKRNFTRKPIEERAARSFVHFILEPIYKIYTHSISDSPEQLRQVLASLGIELKPSQYKADAKVLLKLICEQFFGPSTGFVDMIVQHIPSPIETADRLLERYYTGPTDTKVAASMRACDQDGPLVIHVTKLFNTSDAKSFHSFGRVLSGTVRPGMQVRVLGEGYSLDDEEDMAAVAVDQVFIGESRYNIPTDGVPAGNLVLLSGVDNSIVKSATILPPKLEDDEDAYIFRPVTHFTESVLKVAVEPINPSELPKMLDGLRRIQKSYPLISTKVEESGEHIILGTGELYMDCVLHDLRRLYADMDIKVSDPVTRFCETVVETSATKCYAITPNKKNKITMVAEQLEKGISTDIETGAVRIRDPIRKTAKFFEEKHGWDKLAARSIWAFGPDESGPNILQDDTLPTEASQVDKKLLNTVKESIRQGFSWASREGPLCEEPIRNTKFKVTDVLLANEAIFRGGGQIIPTSRRACYSSFLMASPRLMEPVYSVSVTGPEDSYMEVYNVLSRRRGHVLSDGPVAGTPLYRVNGLLPVIDSFGFETDLRIKTQGSSMVSLVFDSWSIVPGDPLDREQIIRPLQPASAQATARDFVLKTRRRKGLSEDVSVKTFLEPEFYQSLMESGMLGEI</sequence>
<dbReference type="InterPro" id="IPR031950">
    <property type="entry name" value="EFTUD2_N"/>
</dbReference>
<dbReference type="Pfam" id="PF03144">
    <property type="entry name" value="GTP_EFTU_D2"/>
    <property type="match status" value="1"/>
</dbReference>
<evidence type="ECO:0000256" key="3">
    <source>
        <dbReference type="ARBA" id="ARBA00022664"/>
    </source>
</evidence>
<dbReference type="SUPFAM" id="SSF54980">
    <property type="entry name" value="EF-G C-terminal domain-like"/>
    <property type="match status" value="2"/>
</dbReference>
<evidence type="ECO:0000256" key="11">
    <source>
        <dbReference type="SAM" id="MobiDB-lite"/>
    </source>
</evidence>
<dbReference type="Pfam" id="PF03764">
    <property type="entry name" value="EFG_IV"/>
    <property type="match status" value="1"/>
</dbReference>
<evidence type="ECO:0000256" key="9">
    <source>
        <dbReference type="ARBA" id="ARBA00031432"/>
    </source>
</evidence>
<dbReference type="CDD" id="cd04167">
    <property type="entry name" value="Snu114p"/>
    <property type="match status" value="1"/>
</dbReference>
<dbReference type="InterPro" id="IPR005517">
    <property type="entry name" value="Transl_elong_EFG/EF2_IV"/>
</dbReference>
<dbReference type="SUPFAM" id="SSF50447">
    <property type="entry name" value="Translation proteins"/>
    <property type="match status" value="1"/>
</dbReference>
<evidence type="ECO:0000313" key="13">
    <source>
        <dbReference type="EMBL" id="KAK7431174.1"/>
    </source>
</evidence>
<dbReference type="InterPro" id="IPR020568">
    <property type="entry name" value="Ribosomal_Su5_D2-typ_SF"/>
</dbReference>
<dbReference type="PANTHER" id="PTHR42908">
    <property type="entry name" value="TRANSLATION ELONGATION FACTOR-RELATED"/>
    <property type="match status" value="1"/>
</dbReference>
<keyword evidence="6" id="KW-0342">GTP-binding</keyword>
<dbReference type="CDD" id="cd01683">
    <property type="entry name" value="EF2_IV_snRNP"/>
    <property type="match status" value="1"/>
</dbReference>
<dbReference type="PROSITE" id="PS51722">
    <property type="entry name" value="G_TR_2"/>
    <property type="match status" value="1"/>
</dbReference>
<feature type="region of interest" description="Disordered" evidence="11">
    <location>
        <begin position="1"/>
        <end position="22"/>
    </location>
</feature>
<dbReference type="CDD" id="cd04098">
    <property type="entry name" value="eEF2_C_snRNP"/>
    <property type="match status" value="1"/>
</dbReference>
<proteinExistence type="predicted"/>
<evidence type="ECO:0000256" key="1">
    <source>
        <dbReference type="ARBA" id="ARBA00004123"/>
    </source>
</evidence>
<comment type="function">
    <text evidence="10">Required for pre-mRNA splicing as component of the spliceosome, including pre-catalytic, catalytic and post-catalytic spliceosomal complexes. Component of the U5 snRNP and the U4/U6-U5 tri-snRNP complex, a building block of the spliceosome. As a component of the minor spliceosome, involved in the splicing of U12-type introns in pre-mRNAs.</text>
</comment>
<dbReference type="EMBL" id="JAZAVK010000013">
    <property type="protein sequence ID" value="KAK7431174.1"/>
    <property type="molecule type" value="Genomic_DNA"/>
</dbReference>
<keyword evidence="14" id="KW-1185">Reference proteome</keyword>
<dbReference type="InterPro" id="IPR014721">
    <property type="entry name" value="Ribsml_uS5_D2-typ_fold_subgr"/>
</dbReference>
<evidence type="ECO:0000256" key="10">
    <source>
        <dbReference type="ARBA" id="ARBA00045974"/>
    </source>
</evidence>
<protein>
    <recommendedName>
        <fullName evidence="2">116 kDa U5 small nuclear ribonucleoprotein component</fullName>
    </recommendedName>
    <alternativeName>
        <fullName evidence="9">U5 snRNP-specific protein, 116 kDa</fullName>
    </alternativeName>
</protein>
<comment type="caution">
    <text evidence="13">The sequence shown here is derived from an EMBL/GenBank/DDBJ whole genome shotgun (WGS) entry which is preliminary data.</text>
</comment>
<comment type="subcellular location">
    <subcellularLocation>
        <location evidence="1">Nucleus</location>
    </subcellularLocation>
</comment>
<dbReference type="SUPFAM" id="SSF54211">
    <property type="entry name" value="Ribosomal protein S5 domain 2-like"/>
    <property type="match status" value="1"/>
</dbReference>
<dbReference type="Gene3D" id="3.30.70.870">
    <property type="entry name" value="Elongation Factor G (Translational Gtpase), domain 3"/>
    <property type="match status" value="1"/>
</dbReference>
<dbReference type="Gene3D" id="2.40.30.10">
    <property type="entry name" value="Translation factors"/>
    <property type="match status" value="1"/>
</dbReference>
<dbReference type="Pfam" id="PF00009">
    <property type="entry name" value="GTP_EFTU"/>
    <property type="match status" value="1"/>
</dbReference>
<dbReference type="InterPro" id="IPR009000">
    <property type="entry name" value="Transl_B-barrel_sf"/>
</dbReference>
<dbReference type="InterPro" id="IPR000640">
    <property type="entry name" value="EFG_V-like"/>
</dbReference>
<evidence type="ECO:0000256" key="8">
    <source>
        <dbReference type="ARBA" id="ARBA00023242"/>
    </source>
</evidence>
<dbReference type="Gene3D" id="3.30.70.240">
    <property type="match status" value="1"/>
</dbReference>
<dbReference type="Gene3D" id="3.90.1430.10">
    <property type="entry name" value="Yeast translation eEF2 (G' domain)"/>
    <property type="match status" value="1"/>
</dbReference>
<feature type="domain" description="Tr-type G" evidence="12">
    <location>
        <begin position="129"/>
        <end position="415"/>
    </location>
</feature>
<dbReference type="Pfam" id="PF16004">
    <property type="entry name" value="EFTUD2"/>
    <property type="match status" value="1"/>
</dbReference>
<accession>A0ABR1ID43</accession>
<evidence type="ECO:0000259" key="12">
    <source>
        <dbReference type="PROSITE" id="PS51722"/>
    </source>
</evidence>
<dbReference type="InterPro" id="IPR000795">
    <property type="entry name" value="T_Tr_GTP-bd_dom"/>
</dbReference>
<dbReference type="Proteomes" id="UP001498421">
    <property type="component" value="Unassembled WGS sequence"/>
</dbReference>
<evidence type="ECO:0000256" key="2">
    <source>
        <dbReference type="ARBA" id="ARBA00018774"/>
    </source>
</evidence>
<dbReference type="SMART" id="SM00838">
    <property type="entry name" value="EFG_C"/>
    <property type="match status" value="1"/>
</dbReference>
<dbReference type="PANTHER" id="PTHR42908:SF6">
    <property type="entry name" value="116 KDA U5 SMALL NUCLEAR RIBONUCLEOPROTEIN COMPONENT"/>
    <property type="match status" value="1"/>
</dbReference>
<evidence type="ECO:0000256" key="6">
    <source>
        <dbReference type="ARBA" id="ARBA00023134"/>
    </source>
</evidence>
<dbReference type="InterPro" id="IPR035647">
    <property type="entry name" value="EFG_III/V"/>
</dbReference>
<dbReference type="PRINTS" id="PR00315">
    <property type="entry name" value="ELONGATNFCT"/>
</dbReference>
<evidence type="ECO:0000256" key="5">
    <source>
        <dbReference type="ARBA" id="ARBA00022741"/>
    </source>
</evidence>
<keyword evidence="8" id="KW-0539">Nucleus</keyword>
<dbReference type="SUPFAM" id="SSF52540">
    <property type="entry name" value="P-loop containing nucleoside triphosphate hydrolases"/>
    <property type="match status" value="1"/>
</dbReference>
<keyword evidence="3" id="KW-0507">mRNA processing</keyword>
<name>A0ABR1ID43_9HYPO</name>
<dbReference type="InterPro" id="IPR041095">
    <property type="entry name" value="EFG_II"/>
</dbReference>
<keyword evidence="4" id="KW-0747">Spliceosome</keyword>
<evidence type="ECO:0000256" key="7">
    <source>
        <dbReference type="ARBA" id="ARBA00023187"/>
    </source>
</evidence>
<dbReference type="InterPro" id="IPR004161">
    <property type="entry name" value="EFTu-like_2"/>
</dbReference>
<keyword evidence="7" id="KW-0508">mRNA splicing</keyword>
<reference evidence="13 14" key="1">
    <citation type="journal article" date="2025" name="Microbiol. Resour. Announc.">
        <title>Draft genome sequences for Neonectria magnoliae and Neonectria punicea, canker pathogens of Liriodendron tulipifera and Acer saccharum in West Virginia.</title>
        <authorList>
            <person name="Petronek H.M."/>
            <person name="Kasson M.T."/>
            <person name="Metheny A.M."/>
            <person name="Stauder C.M."/>
            <person name="Lovett B."/>
            <person name="Lynch S.C."/>
            <person name="Garnas J.R."/>
            <person name="Kasson L.R."/>
            <person name="Stajich J.E."/>
        </authorList>
    </citation>
    <scope>NUCLEOTIDE SEQUENCE [LARGE SCALE GENOMIC DNA]</scope>
    <source>
        <strain evidence="13 14">NRRL 64651</strain>
    </source>
</reference>
<evidence type="ECO:0000256" key="4">
    <source>
        <dbReference type="ARBA" id="ARBA00022728"/>
    </source>
</evidence>
<dbReference type="Pfam" id="PF14492">
    <property type="entry name" value="EFG_III"/>
    <property type="match status" value="1"/>
</dbReference>
<dbReference type="InterPro" id="IPR027417">
    <property type="entry name" value="P-loop_NTPase"/>
</dbReference>
<dbReference type="Pfam" id="PF00679">
    <property type="entry name" value="EFG_C"/>
    <property type="match status" value="1"/>
</dbReference>
<dbReference type="Gene3D" id="3.30.230.10">
    <property type="match status" value="1"/>
</dbReference>
<dbReference type="CDD" id="cd16264">
    <property type="entry name" value="snRNP_III"/>
    <property type="match status" value="1"/>
</dbReference>
<gene>
    <name evidence="13" type="ORF">QQZ08_002214</name>
</gene>
<organism evidence="13 14">
    <name type="scientific">Neonectria magnoliae</name>
    <dbReference type="NCBI Taxonomy" id="2732573"/>
    <lineage>
        <taxon>Eukaryota</taxon>
        <taxon>Fungi</taxon>
        <taxon>Dikarya</taxon>
        <taxon>Ascomycota</taxon>
        <taxon>Pezizomycotina</taxon>
        <taxon>Sordariomycetes</taxon>
        <taxon>Hypocreomycetidae</taxon>
        <taxon>Hypocreales</taxon>
        <taxon>Nectriaceae</taxon>
        <taxon>Neonectria</taxon>
    </lineage>
</organism>
<keyword evidence="5" id="KW-0547">Nucleotide-binding</keyword>
<dbReference type="SMART" id="SM00889">
    <property type="entry name" value="EFG_IV"/>
    <property type="match status" value="1"/>
</dbReference>